<name>A0ABQ0ZZ71_ASPLE</name>
<evidence type="ECO:0000313" key="3">
    <source>
        <dbReference type="Proteomes" id="UP000465220"/>
    </source>
</evidence>
<feature type="compositionally biased region" description="Low complexity" evidence="1">
    <location>
        <begin position="1"/>
        <end position="12"/>
    </location>
</feature>
<evidence type="ECO:0000256" key="1">
    <source>
        <dbReference type="SAM" id="MobiDB-lite"/>
    </source>
</evidence>
<dbReference type="EMBL" id="BLKI01000012">
    <property type="protein sequence ID" value="GFF69627.1"/>
    <property type="molecule type" value="Genomic_DNA"/>
</dbReference>
<sequence length="167" mass="18609">MLPTDAAAAANATRRHQQGCQSTSSQTSVVAKDGMNRSTQWYPLHPLATKSSLTMTKTQTANGYLATVSMRSTLPSGESIVLPFAAPDILRAAFTDEEEEIAKNNIAVYVLFCIGEHNSDLPRGWRGLWKREFERIKAVDVKEGRGWMYSGDLFGGYRRWQDSLYDA</sequence>
<comment type="caution">
    <text evidence="2">The sequence shown here is derived from an EMBL/GenBank/DDBJ whole genome shotgun (WGS) entry which is preliminary data.</text>
</comment>
<keyword evidence="3" id="KW-1185">Reference proteome</keyword>
<accession>A0ABQ0ZZ71</accession>
<dbReference type="Proteomes" id="UP000465220">
    <property type="component" value="Unassembled WGS sequence"/>
</dbReference>
<reference evidence="2 3" key="1">
    <citation type="submission" date="2020-01" db="EMBL/GenBank/DDBJ databases">
        <title>Draft genome sequence of Aspergillus lentulus IFM 60648.</title>
        <authorList>
            <person name="Takahashi H."/>
            <person name="Yaguchi T."/>
        </authorList>
    </citation>
    <scope>NUCLEOTIDE SEQUENCE [LARGE SCALE GENOMIC DNA]</scope>
    <source>
        <strain evidence="2 3">IFM 60648</strain>
    </source>
</reference>
<proteinExistence type="predicted"/>
<evidence type="ECO:0000313" key="2">
    <source>
        <dbReference type="EMBL" id="GFF69627.1"/>
    </source>
</evidence>
<gene>
    <name evidence="2" type="ORF">IFM60648_02968</name>
</gene>
<protein>
    <submittedName>
        <fullName evidence="2">Uncharacterized protein</fullName>
    </submittedName>
</protein>
<organism evidence="2 3">
    <name type="scientific">Aspergillus lentulus</name>
    <dbReference type="NCBI Taxonomy" id="293939"/>
    <lineage>
        <taxon>Eukaryota</taxon>
        <taxon>Fungi</taxon>
        <taxon>Dikarya</taxon>
        <taxon>Ascomycota</taxon>
        <taxon>Pezizomycotina</taxon>
        <taxon>Eurotiomycetes</taxon>
        <taxon>Eurotiomycetidae</taxon>
        <taxon>Eurotiales</taxon>
        <taxon>Aspergillaceae</taxon>
        <taxon>Aspergillus</taxon>
        <taxon>Aspergillus subgen. Fumigati</taxon>
    </lineage>
</organism>
<feature type="region of interest" description="Disordered" evidence="1">
    <location>
        <begin position="1"/>
        <end position="29"/>
    </location>
</feature>